<feature type="transmembrane region" description="Helical" evidence="1">
    <location>
        <begin position="127"/>
        <end position="145"/>
    </location>
</feature>
<dbReference type="Proteomes" id="UP000662857">
    <property type="component" value="Chromosome"/>
</dbReference>
<dbReference type="GO" id="GO:0008237">
    <property type="term" value="F:metallopeptidase activity"/>
    <property type="evidence" value="ECO:0007669"/>
    <property type="project" value="UniProtKB-KW"/>
</dbReference>
<evidence type="ECO:0000259" key="2">
    <source>
        <dbReference type="Pfam" id="PF02517"/>
    </source>
</evidence>
<keyword evidence="1" id="KW-0812">Transmembrane</keyword>
<dbReference type="InterPro" id="IPR003675">
    <property type="entry name" value="Rce1/LyrA-like_dom"/>
</dbReference>
<dbReference type="EMBL" id="CP070499">
    <property type="protein sequence ID" value="QSB16529.1"/>
    <property type="molecule type" value="Genomic_DNA"/>
</dbReference>
<evidence type="ECO:0000313" key="3">
    <source>
        <dbReference type="EMBL" id="QSB16529.1"/>
    </source>
</evidence>
<dbReference type="RefSeq" id="WP_239678753.1">
    <property type="nucleotide sequence ID" value="NZ_CP070499.1"/>
</dbReference>
<name>A0A895YM22_9ACTN</name>
<feature type="transmembrane region" description="Helical" evidence="1">
    <location>
        <begin position="209"/>
        <end position="226"/>
    </location>
</feature>
<dbReference type="KEGG" id="nhy:JQS43_09770"/>
<feature type="transmembrane region" description="Helical" evidence="1">
    <location>
        <begin position="233"/>
        <end position="254"/>
    </location>
</feature>
<keyword evidence="1" id="KW-0472">Membrane</keyword>
<dbReference type="Pfam" id="PF02517">
    <property type="entry name" value="Rce1-like"/>
    <property type="match status" value="1"/>
</dbReference>
<dbReference type="GO" id="GO:0080120">
    <property type="term" value="P:CAAX-box protein maturation"/>
    <property type="evidence" value="ECO:0007669"/>
    <property type="project" value="UniProtKB-ARBA"/>
</dbReference>
<dbReference type="GO" id="GO:0004175">
    <property type="term" value="F:endopeptidase activity"/>
    <property type="evidence" value="ECO:0007669"/>
    <property type="project" value="UniProtKB-ARBA"/>
</dbReference>
<keyword evidence="3" id="KW-0645">Protease</keyword>
<evidence type="ECO:0000256" key="1">
    <source>
        <dbReference type="SAM" id="Phobius"/>
    </source>
</evidence>
<reference evidence="3" key="1">
    <citation type="submission" date="2021-02" db="EMBL/GenBank/DDBJ databases">
        <title>Natrosporangium hydrolyticum gen. nov., sp. nov, a haloalkaliphilic actinobacterium from a soda solonchak soil.</title>
        <authorList>
            <person name="Sorokin D.Y."/>
            <person name="Khijniak T.V."/>
            <person name="Zakharycheva A.P."/>
            <person name="Boueva O.V."/>
            <person name="Ariskina E.V."/>
            <person name="Hahnke R.L."/>
            <person name="Bunk B."/>
            <person name="Sproer C."/>
            <person name="Schumann P."/>
            <person name="Evtushenko L.I."/>
            <person name="Kublanov I.V."/>
        </authorList>
    </citation>
    <scope>NUCLEOTIDE SEQUENCE</scope>
    <source>
        <strain evidence="3">DSM 106523</strain>
    </source>
</reference>
<feature type="transmembrane region" description="Helical" evidence="1">
    <location>
        <begin position="266"/>
        <end position="286"/>
    </location>
</feature>
<keyword evidence="4" id="KW-1185">Reference proteome</keyword>
<keyword evidence="3" id="KW-0482">Metalloprotease</keyword>
<keyword evidence="1" id="KW-1133">Transmembrane helix</keyword>
<keyword evidence="3" id="KW-0378">Hydrolase</keyword>
<gene>
    <name evidence="3" type="ORF">JQS43_09770</name>
</gene>
<accession>A0A895YM22</accession>
<feature type="transmembrane region" description="Helical" evidence="1">
    <location>
        <begin position="166"/>
        <end position="189"/>
    </location>
</feature>
<feature type="transmembrane region" description="Helical" evidence="1">
    <location>
        <begin position="93"/>
        <end position="115"/>
    </location>
</feature>
<dbReference type="AlphaFoldDB" id="A0A895YM22"/>
<organism evidence="3 4">
    <name type="scientific">Natronosporangium hydrolyticum</name>
    <dbReference type="NCBI Taxonomy" id="2811111"/>
    <lineage>
        <taxon>Bacteria</taxon>
        <taxon>Bacillati</taxon>
        <taxon>Actinomycetota</taxon>
        <taxon>Actinomycetes</taxon>
        <taxon>Micromonosporales</taxon>
        <taxon>Micromonosporaceae</taxon>
        <taxon>Natronosporangium</taxon>
    </lineage>
</organism>
<protein>
    <submittedName>
        <fullName evidence="3">CPBP family intramembrane metalloprotease</fullName>
    </submittedName>
</protein>
<evidence type="ECO:0000313" key="4">
    <source>
        <dbReference type="Proteomes" id="UP000662857"/>
    </source>
</evidence>
<feature type="transmembrane region" description="Helical" evidence="1">
    <location>
        <begin position="48"/>
        <end position="69"/>
    </location>
</feature>
<feature type="transmembrane region" description="Helical" evidence="1">
    <location>
        <begin position="12"/>
        <end position="36"/>
    </location>
</feature>
<sequence>MSMIDRRATTRTALARAVAAAFVMGVALAVASFVAAVLGTSAASTEPFVGRLVTATAVCAVVVAVILLLRRRWDRADLRGIGLTGPRSDTRGFLLGLGMVSASGAVVLGVLSLVGGVRWEGFDLTRFAVFLATNAVIALLLEAIPEEVAIRGYALTALRARYRRPVATALAIVTFLLVPPIALATESLLKLLAGAGDVSLQVAPSGEDPIVYYVMIAAFGTMLCYAREATVTATVWTCIGAHLAFLTINRIVLTSGTGVEVELPEVALLVFFVVYLSAAVIGFNWLRARADRRGGGLPNR</sequence>
<proteinExistence type="predicted"/>
<feature type="domain" description="CAAX prenyl protease 2/Lysostaphin resistance protein A-like" evidence="2">
    <location>
        <begin position="132"/>
        <end position="245"/>
    </location>
</feature>